<evidence type="ECO:0000313" key="4">
    <source>
        <dbReference type="Proteomes" id="UP000614469"/>
    </source>
</evidence>
<keyword evidence="2" id="KW-1133">Transmembrane helix</keyword>
<evidence type="ECO:0000256" key="1">
    <source>
        <dbReference type="SAM" id="MobiDB-lite"/>
    </source>
</evidence>
<feature type="region of interest" description="Disordered" evidence="1">
    <location>
        <begin position="126"/>
        <end position="156"/>
    </location>
</feature>
<dbReference type="AlphaFoldDB" id="A0A8J6NIA2"/>
<accession>A0A8J6NIA2</accession>
<proteinExistence type="predicted"/>
<keyword evidence="2" id="KW-0812">Transmembrane</keyword>
<dbReference type="EMBL" id="JACNJN010000038">
    <property type="protein sequence ID" value="MBC8334029.1"/>
    <property type="molecule type" value="Genomic_DNA"/>
</dbReference>
<evidence type="ECO:0000313" key="3">
    <source>
        <dbReference type="EMBL" id="MBC8334029.1"/>
    </source>
</evidence>
<protein>
    <submittedName>
        <fullName evidence="3">Uncharacterized protein</fullName>
    </submittedName>
</protein>
<keyword evidence="2" id="KW-0472">Membrane</keyword>
<evidence type="ECO:0000256" key="2">
    <source>
        <dbReference type="SAM" id="Phobius"/>
    </source>
</evidence>
<sequence>MEFDLKTIGIYIGIWLLGYILGLVESRIRQKRKARKEEPIKAPEPTEAPEPIEKIVYLPSPDEEVIYALALKEGESGALEIKLDGEWLENRLAVSPDQQKRLVNLVVALRPWVAANPALAEPIVSAKPISTPSPIPQATAESVSKPSDEDKGPPASTLSMVKQIDKILQKNLDGHPLKNMGIRLQESITGVVNFYVGLTRYEFIDEIPDKDVQAFIQKAIAEWEENATPR</sequence>
<feature type="transmembrane region" description="Helical" evidence="2">
    <location>
        <begin position="6"/>
        <end position="24"/>
    </location>
</feature>
<reference evidence="3 4" key="1">
    <citation type="submission" date="2020-08" db="EMBL/GenBank/DDBJ databases">
        <title>Bridging the membrane lipid divide: bacteria of the FCB group superphylum have the potential to synthesize archaeal ether lipids.</title>
        <authorList>
            <person name="Villanueva L."/>
            <person name="Von Meijenfeldt F.A.B."/>
            <person name="Westbye A.B."/>
            <person name="Yadav S."/>
            <person name="Hopmans E.C."/>
            <person name="Dutilh B.E."/>
            <person name="Sinninghe Damste J.S."/>
        </authorList>
    </citation>
    <scope>NUCLEOTIDE SEQUENCE [LARGE SCALE GENOMIC DNA]</scope>
    <source>
        <strain evidence="3">NIOZ-UU36</strain>
    </source>
</reference>
<dbReference type="Proteomes" id="UP000614469">
    <property type="component" value="Unassembled WGS sequence"/>
</dbReference>
<name>A0A8J6NIA2_9CHLR</name>
<comment type="caution">
    <text evidence="3">The sequence shown here is derived from an EMBL/GenBank/DDBJ whole genome shotgun (WGS) entry which is preliminary data.</text>
</comment>
<organism evidence="3 4">
    <name type="scientific">Candidatus Desulfolinea nitratireducens</name>
    <dbReference type="NCBI Taxonomy" id="2841698"/>
    <lineage>
        <taxon>Bacteria</taxon>
        <taxon>Bacillati</taxon>
        <taxon>Chloroflexota</taxon>
        <taxon>Anaerolineae</taxon>
        <taxon>Anaerolineales</taxon>
        <taxon>Anaerolineales incertae sedis</taxon>
        <taxon>Candidatus Desulfolinea</taxon>
    </lineage>
</organism>
<gene>
    <name evidence="3" type="ORF">H8E29_02085</name>
</gene>